<dbReference type="Proteomes" id="UP000505325">
    <property type="component" value="Chromosome"/>
</dbReference>
<accession>A0A6M8UK83</accession>
<dbReference type="AlphaFoldDB" id="A0A6M8UK83"/>
<gene>
    <name evidence="3" type="ORF">PMPD1_0892</name>
</gene>
<protein>
    <submittedName>
        <fullName evidence="3">Uncharacterized protein</fullName>
    </submittedName>
</protein>
<feature type="signal peptide" evidence="2">
    <location>
        <begin position="1"/>
        <end position="22"/>
    </location>
</feature>
<dbReference type="RefSeq" id="WP_354292784.1">
    <property type="nucleotide sequence ID" value="NZ_CP054212.1"/>
</dbReference>
<organism evidence="3 4">
    <name type="scientific">Paramixta manurensis</name>
    <dbReference type="NCBI Taxonomy" id="2740817"/>
    <lineage>
        <taxon>Bacteria</taxon>
        <taxon>Pseudomonadati</taxon>
        <taxon>Pseudomonadota</taxon>
        <taxon>Gammaproteobacteria</taxon>
        <taxon>Enterobacterales</taxon>
        <taxon>Erwiniaceae</taxon>
        <taxon>Paramixta</taxon>
    </lineage>
</organism>
<evidence type="ECO:0000313" key="4">
    <source>
        <dbReference type="Proteomes" id="UP000505325"/>
    </source>
</evidence>
<reference evidence="3 4" key="1">
    <citation type="submission" date="2020-06" db="EMBL/GenBank/DDBJ databases">
        <title>Genome sequence of Paramixta manurensis strain PD-1.</title>
        <authorList>
            <person name="Lee C.W."/>
            <person name="Kim J."/>
        </authorList>
    </citation>
    <scope>NUCLEOTIDE SEQUENCE [LARGE SCALE GENOMIC DNA]</scope>
    <source>
        <strain evidence="3 4">PD-1</strain>
    </source>
</reference>
<proteinExistence type="predicted"/>
<dbReference type="PROSITE" id="PS51257">
    <property type="entry name" value="PROKAR_LIPOPROTEIN"/>
    <property type="match status" value="1"/>
</dbReference>
<dbReference type="EMBL" id="CP054212">
    <property type="protein sequence ID" value="QKJ85863.1"/>
    <property type="molecule type" value="Genomic_DNA"/>
</dbReference>
<dbReference type="KEGG" id="pmak:PMPD1_0892"/>
<feature type="region of interest" description="Disordered" evidence="1">
    <location>
        <begin position="125"/>
        <end position="290"/>
    </location>
</feature>
<keyword evidence="4" id="KW-1185">Reference proteome</keyword>
<evidence type="ECO:0000256" key="1">
    <source>
        <dbReference type="SAM" id="MobiDB-lite"/>
    </source>
</evidence>
<evidence type="ECO:0000313" key="3">
    <source>
        <dbReference type="EMBL" id="QKJ85863.1"/>
    </source>
</evidence>
<feature type="compositionally biased region" description="Polar residues" evidence="1">
    <location>
        <begin position="235"/>
        <end position="256"/>
    </location>
</feature>
<feature type="compositionally biased region" description="Low complexity" evidence="1">
    <location>
        <begin position="138"/>
        <end position="225"/>
    </location>
</feature>
<sequence length="290" mass="28420">MLMRFPLTILATALMLTGCVSHKVSDGADEKFDGPTQLSVSHLVTRADDGSQIHLTVDGKDAGLLPGGESRNIHLSAGKHQVGGYVSTLFSYGRVTVDPTEVTTTPQAVQNIVYSVTNNKPVFAVTDSTPVPPPAPVQPAEAPAAPAQPAEAPAAPAQPAGSPATPAQPAEVPAAPAQPAEVPAAPAQPAEAPAAPAQPAEAPAAPAQPAEAPAAPAQPAEAPAAPAQPAPATPDSQPTKSTTDGSASTQPSTSENSASPDQAAPAAAPSAGSEANSGSGNAGSSTTPAE</sequence>
<feature type="chain" id="PRO_5026940457" evidence="2">
    <location>
        <begin position="23"/>
        <end position="290"/>
    </location>
</feature>
<evidence type="ECO:0000256" key="2">
    <source>
        <dbReference type="SAM" id="SignalP"/>
    </source>
</evidence>
<name>A0A6M8UK83_9GAMM</name>
<feature type="compositionally biased region" description="Low complexity" evidence="1">
    <location>
        <begin position="257"/>
        <end position="290"/>
    </location>
</feature>
<keyword evidence="2" id="KW-0732">Signal</keyword>